<gene>
    <name evidence="4" type="primary">LOC111025011</name>
</gene>
<name>A0A6J1DZR1_MOMCH</name>
<sequence>MLETFGQPFKNYLEFIHKQRNTSFARLDEEYNPVIAMIKGRAGISSSEIQVELLVFEKRLEFQNSQKNTVAFNHTPTLNMANSKYPNRGQRQHLNNNQNNNQRSSGSRYRGRGKWNNNDVNRQICQVCGKSGHSIFVCGIDLIKNLQDLVRIRLRVMVPTHIMHLYKMVVTLKVQLLKPLLQYKTLIRLLQIWRQWLIQAGTVDSGASNHVTADYNDIINPVEYGGYSRVHHLCSQLGIQSRFSCPYTSAENGRVERKHRHIAEMGLILLAQASMPLSLWWDAFLTATLLINGLPTPVLGGKSPMELLIHKSMNFAYLKTFGCGFNHKSFSFTLSSVFTLVQAHHTKDTNV</sequence>
<evidence type="ECO:0000313" key="4">
    <source>
        <dbReference type="RefSeq" id="XP_022158549.1"/>
    </source>
</evidence>
<feature type="compositionally biased region" description="Polar residues" evidence="1">
    <location>
        <begin position="73"/>
        <end position="85"/>
    </location>
</feature>
<evidence type="ECO:0000256" key="1">
    <source>
        <dbReference type="SAM" id="MobiDB-lite"/>
    </source>
</evidence>
<dbReference type="Gene3D" id="3.30.420.10">
    <property type="entry name" value="Ribonuclease H-like superfamily/Ribonuclease H"/>
    <property type="match status" value="1"/>
</dbReference>
<dbReference type="AlphaFoldDB" id="A0A6J1DZR1"/>
<evidence type="ECO:0000259" key="2">
    <source>
        <dbReference type="PROSITE" id="PS50994"/>
    </source>
</evidence>
<dbReference type="RefSeq" id="XP_022158549.1">
    <property type="nucleotide sequence ID" value="XM_022302857.1"/>
</dbReference>
<dbReference type="Proteomes" id="UP000504603">
    <property type="component" value="Unplaced"/>
</dbReference>
<organism evidence="3 4">
    <name type="scientific">Momordica charantia</name>
    <name type="common">Bitter gourd</name>
    <name type="synonym">Balsam pear</name>
    <dbReference type="NCBI Taxonomy" id="3673"/>
    <lineage>
        <taxon>Eukaryota</taxon>
        <taxon>Viridiplantae</taxon>
        <taxon>Streptophyta</taxon>
        <taxon>Embryophyta</taxon>
        <taxon>Tracheophyta</taxon>
        <taxon>Spermatophyta</taxon>
        <taxon>Magnoliopsida</taxon>
        <taxon>eudicotyledons</taxon>
        <taxon>Gunneridae</taxon>
        <taxon>Pentapetalae</taxon>
        <taxon>rosids</taxon>
        <taxon>fabids</taxon>
        <taxon>Cucurbitales</taxon>
        <taxon>Cucurbitaceae</taxon>
        <taxon>Momordiceae</taxon>
        <taxon>Momordica</taxon>
    </lineage>
</organism>
<dbReference type="InterPro" id="IPR001584">
    <property type="entry name" value="Integrase_cat-core"/>
</dbReference>
<feature type="domain" description="Integrase catalytic" evidence="2">
    <location>
        <begin position="129"/>
        <end position="312"/>
    </location>
</feature>
<accession>A0A6J1DZR1</accession>
<dbReference type="SUPFAM" id="SSF53098">
    <property type="entry name" value="Ribonuclease H-like"/>
    <property type="match status" value="1"/>
</dbReference>
<dbReference type="InterPro" id="IPR039537">
    <property type="entry name" value="Retrotran_Ty1/copia-like"/>
</dbReference>
<dbReference type="PANTHER" id="PTHR42648">
    <property type="entry name" value="TRANSPOSASE, PUTATIVE-RELATED"/>
    <property type="match status" value="1"/>
</dbReference>
<proteinExistence type="predicted"/>
<dbReference type="OrthoDB" id="1938465at2759"/>
<feature type="region of interest" description="Disordered" evidence="1">
    <location>
        <begin position="73"/>
        <end position="115"/>
    </location>
</feature>
<dbReference type="KEGG" id="mcha:111025011"/>
<dbReference type="InterPro" id="IPR036397">
    <property type="entry name" value="RNaseH_sf"/>
</dbReference>
<protein>
    <submittedName>
        <fullName evidence="4">Uncharacterized protein LOC111025011 isoform X1</fullName>
    </submittedName>
</protein>
<dbReference type="GO" id="GO:0003676">
    <property type="term" value="F:nucleic acid binding"/>
    <property type="evidence" value="ECO:0007669"/>
    <property type="project" value="InterPro"/>
</dbReference>
<feature type="compositionally biased region" description="Low complexity" evidence="1">
    <location>
        <begin position="87"/>
        <end position="108"/>
    </location>
</feature>
<dbReference type="PROSITE" id="PS50994">
    <property type="entry name" value="INTEGRASE"/>
    <property type="match status" value="1"/>
</dbReference>
<evidence type="ECO:0000313" key="3">
    <source>
        <dbReference type="Proteomes" id="UP000504603"/>
    </source>
</evidence>
<reference evidence="4" key="1">
    <citation type="submission" date="2025-08" db="UniProtKB">
        <authorList>
            <consortium name="RefSeq"/>
        </authorList>
    </citation>
    <scope>IDENTIFICATION</scope>
    <source>
        <strain evidence="4">OHB3-1</strain>
    </source>
</reference>
<dbReference type="InterPro" id="IPR012337">
    <property type="entry name" value="RNaseH-like_sf"/>
</dbReference>
<dbReference type="GO" id="GO:0015074">
    <property type="term" value="P:DNA integration"/>
    <property type="evidence" value="ECO:0007669"/>
    <property type="project" value="InterPro"/>
</dbReference>
<keyword evidence="3" id="KW-1185">Reference proteome</keyword>
<dbReference type="GeneID" id="111025011"/>
<dbReference type="PANTHER" id="PTHR42648:SF26">
    <property type="entry name" value="INTEGRASE CATALYTIC DOMAIN-CONTAINING PROTEIN"/>
    <property type="match status" value="1"/>
</dbReference>